<proteinExistence type="predicted"/>
<dbReference type="PANTHER" id="PTHR47099:SF1">
    <property type="entry name" value="METHYLCOBAMIDE:COM METHYLTRANSFERASE MTBA"/>
    <property type="match status" value="1"/>
</dbReference>
<dbReference type="KEGG" id="shi:Shel_01860"/>
<organism evidence="2 3">
    <name type="scientific">Slackia heliotrinireducens (strain ATCC 29202 / DSM 20476 / NCTC 11029 / RHS 1)</name>
    <name type="common">Peptococcus heliotrinreducens</name>
    <dbReference type="NCBI Taxonomy" id="471855"/>
    <lineage>
        <taxon>Bacteria</taxon>
        <taxon>Bacillati</taxon>
        <taxon>Actinomycetota</taxon>
        <taxon>Coriobacteriia</taxon>
        <taxon>Eggerthellales</taxon>
        <taxon>Eggerthellaceae</taxon>
        <taxon>Slackia</taxon>
    </lineage>
</organism>
<protein>
    <submittedName>
        <fullName evidence="2">Uroporphyrinogen-III decarboxylase</fullName>
    </submittedName>
</protein>
<evidence type="ECO:0000313" key="2">
    <source>
        <dbReference type="EMBL" id="ACV21257.1"/>
    </source>
</evidence>
<dbReference type="EMBL" id="CP001684">
    <property type="protein sequence ID" value="ACV21257.1"/>
    <property type="molecule type" value="Genomic_DNA"/>
</dbReference>
<dbReference type="SUPFAM" id="SSF51726">
    <property type="entry name" value="UROD/MetE-like"/>
    <property type="match status" value="1"/>
</dbReference>
<dbReference type="eggNOG" id="COG0407">
    <property type="taxonomic scope" value="Bacteria"/>
</dbReference>
<name>C7N1G5_SLAHD</name>
<dbReference type="InterPro" id="IPR052024">
    <property type="entry name" value="Methanogen_methyltrans"/>
</dbReference>
<keyword evidence="3" id="KW-1185">Reference proteome</keyword>
<dbReference type="GO" id="GO:0004853">
    <property type="term" value="F:uroporphyrinogen decarboxylase activity"/>
    <property type="evidence" value="ECO:0007669"/>
    <property type="project" value="InterPro"/>
</dbReference>
<accession>C7N1G5</accession>
<sequence>MVDIEKYLHGLEVKPDELTALERDRLYSQGKPVDRIPCVLDTGETMAPLMGMSIADYYHSAEKMCDLEVYLQEHFHSDGAGLSTTLRGMAEAMGSEIAYFDNNVAQLKTPALKSLDEVGKAKLVDVDKDGRLPIILKALAMVKEKLGATVPVGGTVTGPFTIAAMVVGTQTLLKGLRKHPDQVKELMEVIVENNNRYIERLLDIGVGIGFADPVSSSSIIRAEQYREFSLPYLKKNVDFIKSRGGGCGLHICGKSRALWDDIITSGIGTFGPDNVEDMAEAKEVLGPHMCIQGNVPPVEVMLYGTPYDVLRSARESIRKAYDSPRGFVLTSGCQMPVGTPRENMTALMDAARIFGRWPVDPSLLEGDEDESLPVQ</sequence>
<dbReference type="PANTHER" id="PTHR47099">
    <property type="entry name" value="METHYLCOBAMIDE:COM METHYLTRANSFERASE MTBA"/>
    <property type="match status" value="1"/>
</dbReference>
<gene>
    <name evidence="2" type="ordered locus">Shel_01860</name>
</gene>
<dbReference type="CDD" id="cd03465">
    <property type="entry name" value="URO-D_like"/>
    <property type="match status" value="1"/>
</dbReference>
<dbReference type="InterPro" id="IPR000257">
    <property type="entry name" value="Uroporphyrinogen_deCOase"/>
</dbReference>
<dbReference type="InterPro" id="IPR038071">
    <property type="entry name" value="UROD/MetE-like_sf"/>
</dbReference>
<feature type="domain" description="Uroporphyrinogen decarboxylase (URO-D)" evidence="1">
    <location>
        <begin position="29"/>
        <end position="352"/>
    </location>
</feature>
<dbReference type="GO" id="GO:0006779">
    <property type="term" value="P:porphyrin-containing compound biosynthetic process"/>
    <property type="evidence" value="ECO:0007669"/>
    <property type="project" value="InterPro"/>
</dbReference>
<dbReference type="RefSeq" id="WP_012797368.1">
    <property type="nucleotide sequence ID" value="NC_013165.1"/>
</dbReference>
<evidence type="ECO:0000259" key="1">
    <source>
        <dbReference type="Pfam" id="PF01208"/>
    </source>
</evidence>
<dbReference type="STRING" id="471855.Shel_01860"/>
<evidence type="ECO:0000313" key="3">
    <source>
        <dbReference type="Proteomes" id="UP000002026"/>
    </source>
</evidence>
<reference evidence="2 3" key="1">
    <citation type="journal article" date="2009" name="Stand. Genomic Sci.">
        <title>Complete genome sequence of Slackia heliotrinireducens type strain (RHS 1).</title>
        <authorList>
            <person name="Pukall R."/>
            <person name="Lapidus A."/>
            <person name="Nolan M."/>
            <person name="Copeland A."/>
            <person name="Glavina Del Rio T."/>
            <person name="Lucas S."/>
            <person name="Chen F."/>
            <person name="Tice H."/>
            <person name="Cheng J.F."/>
            <person name="Chertkov O."/>
            <person name="Bruce D."/>
            <person name="Goodwin L."/>
            <person name="Kuske C."/>
            <person name="Brettin T."/>
            <person name="Detter J.C."/>
            <person name="Han C."/>
            <person name="Pitluck S."/>
            <person name="Pati A."/>
            <person name="Mavrommatis K."/>
            <person name="Ivanova N."/>
            <person name="Ovchinnikova G."/>
            <person name="Chen A."/>
            <person name="Palaniappan K."/>
            <person name="Schneider S."/>
            <person name="Rohde M."/>
            <person name="Chain P."/>
            <person name="D'haeseleer P."/>
            <person name="Goker M."/>
            <person name="Bristow J."/>
            <person name="Eisen J.A."/>
            <person name="Markowitz V."/>
            <person name="Kyrpides N.C."/>
            <person name="Klenk H.P."/>
            <person name="Hugenholtz P."/>
        </authorList>
    </citation>
    <scope>NUCLEOTIDE SEQUENCE [LARGE SCALE GENOMIC DNA]</scope>
    <source>
        <strain evidence="3">ATCC 29202 / DSM 20476 / NCTC 11029 / RHS 1</strain>
    </source>
</reference>
<dbReference type="Pfam" id="PF01208">
    <property type="entry name" value="URO-D"/>
    <property type="match status" value="1"/>
</dbReference>
<dbReference type="Gene3D" id="3.20.20.210">
    <property type="match status" value="1"/>
</dbReference>
<dbReference type="Proteomes" id="UP000002026">
    <property type="component" value="Chromosome"/>
</dbReference>
<dbReference type="AlphaFoldDB" id="C7N1G5"/>
<dbReference type="HOGENOM" id="CLU_040933_2_0_11"/>